<evidence type="ECO:0000256" key="1">
    <source>
        <dbReference type="ARBA" id="ARBA00006846"/>
    </source>
</evidence>
<evidence type="ECO:0000313" key="2">
    <source>
        <dbReference type="EMBL" id="KAK4477005.1"/>
    </source>
</evidence>
<proteinExistence type="inferred from homology"/>
<dbReference type="PANTHER" id="PTHR23428">
    <property type="entry name" value="HISTONE H2B"/>
    <property type="match status" value="1"/>
</dbReference>
<dbReference type="Gene3D" id="1.10.20.10">
    <property type="entry name" value="Histone, subunit A"/>
    <property type="match status" value="1"/>
</dbReference>
<reference evidence="2 3" key="1">
    <citation type="journal article" date="2023" name="bioRxiv">
        <title>Genome report: Whole genome sequence and annotation of Penstemon davidsonii.</title>
        <authorList>
            <person name="Ostevik K.L."/>
            <person name="Alabady M."/>
            <person name="Zhang M."/>
            <person name="Rausher M.D."/>
        </authorList>
    </citation>
    <scope>NUCLEOTIDE SEQUENCE [LARGE SCALE GENOMIC DNA]</scope>
    <source>
        <strain evidence="2">DNT005</strain>
        <tissue evidence="2">Whole leaf</tissue>
    </source>
</reference>
<comment type="caution">
    <text evidence="2">The sequence shown here is derived from an EMBL/GenBank/DDBJ whole genome shotgun (WGS) entry which is preliminary data.</text>
</comment>
<name>A0ABR0CJB2_9LAMI</name>
<dbReference type="InterPro" id="IPR009072">
    <property type="entry name" value="Histone-fold"/>
</dbReference>
<dbReference type="EMBL" id="JAYDYQ010002688">
    <property type="protein sequence ID" value="KAK4477005.1"/>
    <property type="molecule type" value="Genomic_DNA"/>
</dbReference>
<dbReference type="InterPro" id="IPR000558">
    <property type="entry name" value="Histone_H2B"/>
</dbReference>
<dbReference type="SMART" id="SM00427">
    <property type="entry name" value="H2B"/>
    <property type="match status" value="1"/>
</dbReference>
<keyword evidence="3" id="KW-1185">Reference proteome</keyword>
<sequence>MAPKKPAAEKASALEKKLKAIKKLKKKAVSVSARDKEEDRLEDFKCYIIRVPEQVHPGLGISDPAMNMINSFIYGIFEKLVAESSRLLRCNEDPLRIYSNQIKDVVKLVLPPCELVNRAMRNGAKAVSNDYKNYNLMSSDFMSRFEGLGL</sequence>
<organism evidence="2 3">
    <name type="scientific">Penstemon davidsonii</name>
    <dbReference type="NCBI Taxonomy" id="160366"/>
    <lineage>
        <taxon>Eukaryota</taxon>
        <taxon>Viridiplantae</taxon>
        <taxon>Streptophyta</taxon>
        <taxon>Embryophyta</taxon>
        <taxon>Tracheophyta</taxon>
        <taxon>Spermatophyta</taxon>
        <taxon>Magnoliopsida</taxon>
        <taxon>eudicotyledons</taxon>
        <taxon>Gunneridae</taxon>
        <taxon>Pentapetalae</taxon>
        <taxon>asterids</taxon>
        <taxon>lamiids</taxon>
        <taxon>Lamiales</taxon>
        <taxon>Plantaginaceae</taxon>
        <taxon>Cheloneae</taxon>
        <taxon>Penstemon</taxon>
    </lineage>
</organism>
<protein>
    <recommendedName>
        <fullName evidence="4">Histone H2B</fullName>
    </recommendedName>
</protein>
<gene>
    <name evidence="2" type="ORF">RD792_016207</name>
</gene>
<evidence type="ECO:0000313" key="3">
    <source>
        <dbReference type="Proteomes" id="UP001291926"/>
    </source>
</evidence>
<comment type="similarity">
    <text evidence="1">Belongs to the histone H2B family.</text>
</comment>
<dbReference type="SUPFAM" id="SSF47113">
    <property type="entry name" value="Histone-fold"/>
    <property type="match status" value="1"/>
</dbReference>
<accession>A0ABR0CJB2</accession>
<dbReference type="Proteomes" id="UP001291926">
    <property type="component" value="Unassembled WGS sequence"/>
</dbReference>
<evidence type="ECO:0008006" key="4">
    <source>
        <dbReference type="Google" id="ProtNLM"/>
    </source>
</evidence>
<dbReference type="PRINTS" id="PR00621">
    <property type="entry name" value="HISTONEH2B"/>
</dbReference>